<keyword evidence="1" id="KW-0808">Transferase</keyword>
<evidence type="ECO:0000256" key="1">
    <source>
        <dbReference type="ARBA" id="ARBA00022679"/>
    </source>
</evidence>
<dbReference type="SUPFAM" id="SSF53756">
    <property type="entry name" value="UDP-Glycosyltransferase/glycogen phosphorylase"/>
    <property type="match status" value="1"/>
</dbReference>
<dbReference type="EMBL" id="MHBW01000008">
    <property type="protein sequence ID" value="OGY09564.1"/>
    <property type="molecule type" value="Genomic_DNA"/>
</dbReference>
<organism evidence="4 5">
    <name type="scientific">Candidatus Blackburnbacteria bacterium RIFCSPHIGHO2_01_FULL_43_15b</name>
    <dbReference type="NCBI Taxonomy" id="1797513"/>
    <lineage>
        <taxon>Bacteria</taxon>
        <taxon>Candidatus Blackburniibacteriota</taxon>
    </lineage>
</organism>
<dbReference type="STRING" id="1797513.A2782_03400"/>
<comment type="caution">
    <text evidence="4">The sequence shown here is derived from an EMBL/GenBank/DDBJ whole genome shotgun (WGS) entry which is preliminary data.</text>
</comment>
<evidence type="ECO:0000313" key="4">
    <source>
        <dbReference type="EMBL" id="OGY09564.1"/>
    </source>
</evidence>
<sequence>MRICIDVSQAVYGTGVGDYTKNLVTHLLRVDSENEYVLFGGALRRRGELQQLFPPTKNSTLKSFIFPPTIADIFWNNLHTLPIEKFVGNIDLLHSSDWTQPPTCAFKITTIHDLAPLRYPQYTPKKILDVHKKRLAWVAKEVDRIIAVSSFTKQEAVELLGINPEKIVVIPEAGDERICPVGFDEVERVVKKFMIPGKYLLVVGTNPRKNLPKIVEAFDKIRVNHKLSLVVVGRKPQGNFGKDVIFTGFTGFEDLSALYSGAAALVYTSLYEGFGQPILEAMKVGCPVITSNTSSLPEVAGDAAVLVNPTKTEEIVDGIKEVVRNREKWAKKGRQRAKEFSWEDTVKLTLRVYQEALK</sequence>
<dbReference type="AlphaFoldDB" id="A0A1G1V2H1"/>
<dbReference type="Proteomes" id="UP000177967">
    <property type="component" value="Unassembled WGS sequence"/>
</dbReference>
<gene>
    <name evidence="4" type="ORF">A2782_03400</name>
</gene>
<dbReference type="Gene3D" id="3.40.50.2000">
    <property type="entry name" value="Glycogen Phosphorylase B"/>
    <property type="match status" value="2"/>
</dbReference>
<dbReference type="GO" id="GO:0009103">
    <property type="term" value="P:lipopolysaccharide biosynthetic process"/>
    <property type="evidence" value="ECO:0007669"/>
    <property type="project" value="TreeGrafter"/>
</dbReference>
<dbReference type="Pfam" id="PF00534">
    <property type="entry name" value="Glycos_transf_1"/>
    <property type="match status" value="1"/>
</dbReference>
<dbReference type="PANTHER" id="PTHR46401:SF2">
    <property type="entry name" value="GLYCOSYLTRANSFERASE WBBK-RELATED"/>
    <property type="match status" value="1"/>
</dbReference>
<protein>
    <recommendedName>
        <fullName evidence="6">Glycosyl transferase group 1</fullName>
    </recommendedName>
</protein>
<proteinExistence type="predicted"/>
<evidence type="ECO:0000259" key="2">
    <source>
        <dbReference type="Pfam" id="PF00534"/>
    </source>
</evidence>
<evidence type="ECO:0008006" key="6">
    <source>
        <dbReference type="Google" id="ProtNLM"/>
    </source>
</evidence>
<reference evidence="4 5" key="1">
    <citation type="journal article" date="2016" name="Nat. Commun.">
        <title>Thousands of microbial genomes shed light on interconnected biogeochemical processes in an aquifer system.</title>
        <authorList>
            <person name="Anantharaman K."/>
            <person name="Brown C.T."/>
            <person name="Hug L.A."/>
            <person name="Sharon I."/>
            <person name="Castelle C.J."/>
            <person name="Probst A.J."/>
            <person name="Thomas B.C."/>
            <person name="Singh A."/>
            <person name="Wilkins M.J."/>
            <person name="Karaoz U."/>
            <person name="Brodie E.L."/>
            <person name="Williams K.H."/>
            <person name="Hubbard S.S."/>
            <person name="Banfield J.F."/>
        </authorList>
    </citation>
    <scope>NUCLEOTIDE SEQUENCE [LARGE SCALE GENOMIC DNA]</scope>
</reference>
<evidence type="ECO:0000313" key="5">
    <source>
        <dbReference type="Proteomes" id="UP000177967"/>
    </source>
</evidence>
<dbReference type="PANTHER" id="PTHR46401">
    <property type="entry name" value="GLYCOSYLTRANSFERASE WBBK-RELATED"/>
    <property type="match status" value="1"/>
</dbReference>
<dbReference type="InterPro" id="IPR001296">
    <property type="entry name" value="Glyco_trans_1"/>
</dbReference>
<dbReference type="GO" id="GO:0016757">
    <property type="term" value="F:glycosyltransferase activity"/>
    <property type="evidence" value="ECO:0007669"/>
    <property type="project" value="InterPro"/>
</dbReference>
<accession>A0A1G1V2H1</accession>
<dbReference type="InterPro" id="IPR028098">
    <property type="entry name" value="Glyco_trans_4-like_N"/>
</dbReference>
<feature type="domain" description="Glycosyl transferase family 1" evidence="2">
    <location>
        <begin position="199"/>
        <end position="335"/>
    </location>
</feature>
<feature type="domain" description="Glycosyltransferase subfamily 4-like N-terminal" evidence="3">
    <location>
        <begin position="15"/>
        <end position="171"/>
    </location>
</feature>
<dbReference type="CDD" id="cd03809">
    <property type="entry name" value="GT4_MtfB-like"/>
    <property type="match status" value="1"/>
</dbReference>
<name>A0A1G1V2H1_9BACT</name>
<evidence type="ECO:0000259" key="3">
    <source>
        <dbReference type="Pfam" id="PF13439"/>
    </source>
</evidence>
<dbReference type="Pfam" id="PF13439">
    <property type="entry name" value="Glyco_transf_4"/>
    <property type="match status" value="1"/>
</dbReference>